<dbReference type="FunFam" id="1.10.357.140:FF:000001">
    <property type="entry name" value="Protoheme IX farnesyltransferase"/>
    <property type="match status" value="1"/>
</dbReference>
<evidence type="ECO:0000256" key="1">
    <source>
        <dbReference type="ARBA" id="ARBA00004651"/>
    </source>
</evidence>
<keyword evidence="5 14" id="KW-0808">Transferase</keyword>
<evidence type="ECO:0000256" key="4">
    <source>
        <dbReference type="ARBA" id="ARBA00022475"/>
    </source>
</evidence>
<dbReference type="PANTHER" id="PTHR43448">
    <property type="entry name" value="PROTOHEME IX FARNESYLTRANSFERASE, MITOCHONDRIAL"/>
    <property type="match status" value="1"/>
</dbReference>
<dbReference type="EMBL" id="LXEY01000021">
    <property type="protein sequence ID" value="OAV59799.1"/>
    <property type="molecule type" value="Genomic_DNA"/>
</dbReference>
<proteinExistence type="inferred from homology"/>
<dbReference type="Pfam" id="PF01040">
    <property type="entry name" value="UbiA"/>
    <property type="match status" value="1"/>
</dbReference>
<dbReference type="PANTHER" id="PTHR43448:SF7">
    <property type="entry name" value="4-HYDROXYBENZOATE SOLANESYLTRANSFERASE"/>
    <property type="match status" value="1"/>
</dbReference>
<comment type="catalytic activity">
    <reaction evidence="13 14">
        <text>heme b + (2E,6E)-farnesyl diphosphate + H2O = Fe(II)-heme o + diphosphate</text>
        <dbReference type="Rhea" id="RHEA:28070"/>
        <dbReference type="ChEBI" id="CHEBI:15377"/>
        <dbReference type="ChEBI" id="CHEBI:33019"/>
        <dbReference type="ChEBI" id="CHEBI:60344"/>
        <dbReference type="ChEBI" id="CHEBI:60530"/>
        <dbReference type="ChEBI" id="CHEBI:175763"/>
        <dbReference type="EC" id="2.5.1.141"/>
    </reaction>
</comment>
<organism evidence="16 17">
    <name type="scientific">Enteractinococcus helveticum</name>
    <dbReference type="NCBI Taxonomy" id="1837282"/>
    <lineage>
        <taxon>Bacteria</taxon>
        <taxon>Bacillati</taxon>
        <taxon>Actinomycetota</taxon>
        <taxon>Actinomycetes</taxon>
        <taxon>Micrococcales</taxon>
        <taxon>Micrococcaceae</taxon>
    </lineage>
</organism>
<feature type="transmembrane region" description="Helical" evidence="14">
    <location>
        <begin position="234"/>
        <end position="253"/>
    </location>
</feature>
<dbReference type="NCBIfam" id="NF003349">
    <property type="entry name" value="PRK04375.1-2"/>
    <property type="match status" value="1"/>
</dbReference>
<dbReference type="InterPro" id="IPR006369">
    <property type="entry name" value="Protohaem_IX_farnesylTrfase"/>
</dbReference>
<evidence type="ECO:0000256" key="9">
    <source>
        <dbReference type="ARBA" id="ARBA00023136"/>
    </source>
</evidence>
<keyword evidence="6 14" id="KW-0812">Transmembrane</keyword>
<evidence type="ECO:0000256" key="14">
    <source>
        <dbReference type="HAMAP-Rule" id="MF_00154"/>
    </source>
</evidence>
<dbReference type="CDD" id="cd13957">
    <property type="entry name" value="PT_UbiA_Cox10"/>
    <property type="match status" value="1"/>
</dbReference>
<feature type="transmembrane region" description="Helical" evidence="14">
    <location>
        <begin position="110"/>
        <end position="130"/>
    </location>
</feature>
<dbReference type="GO" id="GO:0005886">
    <property type="term" value="C:plasma membrane"/>
    <property type="evidence" value="ECO:0007669"/>
    <property type="project" value="UniProtKB-SubCell"/>
</dbReference>
<keyword evidence="17" id="KW-1185">Reference proteome</keyword>
<comment type="function">
    <text evidence="14">Converts heme B (protoheme IX) to heme O by substitution of the vinyl group on carbon 2 of heme B porphyrin ring with a hydroxyethyl farnesyl side group.</text>
</comment>
<gene>
    <name evidence="14" type="primary">ctaB</name>
    <name evidence="16" type="ORF">A6F49_13585</name>
</gene>
<evidence type="ECO:0000256" key="10">
    <source>
        <dbReference type="ARBA" id="ARBA00030253"/>
    </source>
</evidence>
<dbReference type="InterPro" id="IPR000537">
    <property type="entry name" value="UbiA_prenyltransferase"/>
</dbReference>
<feature type="region of interest" description="Disordered" evidence="15">
    <location>
        <begin position="1"/>
        <end position="22"/>
    </location>
</feature>
<feature type="transmembrane region" description="Helical" evidence="14">
    <location>
        <begin position="68"/>
        <end position="89"/>
    </location>
</feature>
<dbReference type="UniPathway" id="UPA00834">
    <property type="reaction ID" value="UER00712"/>
</dbReference>
<dbReference type="Proteomes" id="UP000078292">
    <property type="component" value="Unassembled WGS sequence"/>
</dbReference>
<evidence type="ECO:0000313" key="16">
    <source>
        <dbReference type="EMBL" id="OAV59799.1"/>
    </source>
</evidence>
<comment type="caution">
    <text evidence="16">The sequence shown here is derived from an EMBL/GenBank/DDBJ whole genome shotgun (WGS) entry which is preliminary data.</text>
</comment>
<comment type="miscellaneous">
    <text evidence="14">Carbon 2 of the heme B porphyrin ring is defined according to the Fischer nomenclature.</text>
</comment>
<dbReference type="GO" id="GO:0048034">
    <property type="term" value="P:heme O biosynthetic process"/>
    <property type="evidence" value="ECO:0007669"/>
    <property type="project" value="UniProtKB-UniRule"/>
</dbReference>
<evidence type="ECO:0000256" key="13">
    <source>
        <dbReference type="ARBA" id="ARBA00047690"/>
    </source>
</evidence>
<reference evidence="16 17" key="1">
    <citation type="submission" date="2016-04" db="EMBL/GenBank/DDBJ databases">
        <title>First whole genome shotgun sequence of the bacterium Enteractinococcus sp. strain UASWS1574.</title>
        <authorList>
            <person name="Crovadore J."/>
            <person name="Chablais R."/>
            <person name="Lefort F."/>
        </authorList>
    </citation>
    <scope>NUCLEOTIDE SEQUENCE [LARGE SCALE GENOMIC DNA]</scope>
    <source>
        <strain evidence="16 17">UASWS1574</strain>
    </source>
</reference>
<dbReference type="AlphaFoldDB" id="A0A1B7LXE0"/>
<evidence type="ECO:0000256" key="15">
    <source>
        <dbReference type="SAM" id="MobiDB-lite"/>
    </source>
</evidence>
<feature type="compositionally biased region" description="Polar residues" evidence="15">
    <location>
        <begin position="1"/>
        <end position="20"/>
    </location>
</feature>
<name>A0A1B7LXE0_9MICC</name>
<dbReference type="STRING" id="1837282.A6F49_13585"/>
<evidence type="ECO:0000256" key="7">
    <source>
        <dbReference type="ARBA" id="ARBA00022989"/>
    </source>
</evidence>
<feature type="transmembrane region" description="Helical" evidence="14">
    <location>
        <begin position="136"/>
        <end position="157"/>
    </location>
</feature>
<evidence type="ECO:0000256" key="2">
    <source>
        <dbReference type="ARBA" id="ARBA00004919"/>
    </source>
</evidence>
<keyword evidence="9 14" id="KW-0472">Membrane</keyword>
<dbReference type="PROSITE" id="PS00943">
    <property type="entry name" value="UBIA"/>
    <property type="match status" value="1"/>
</dbReference>
<sequence>MSTSLESATKQSTSLTSASEPTREKIGFRRKAKAYLALTKPRVIELLLVTTLPTMIFAHRGWPDLWTILATMVGGALAAGASGSFNCYIDRDIDQHMKRTKNRPLVTGEVTPREALMFSWVLTAASIAILAVGTNWLATAFGVAAIFFYVVIYSIILKRRTEQNIIWGGLAGCFPVLIAWAAVRGTVEWPAVVLFVVIFLWTPPHYWPLSLKYKEDYQEVDVPMLGAIATSRRVSSQVVLYTWATVIFSLLLLPMGWAGIVYTATAAVSGGWFIYEAHKLYRDSQRPDFTDKKAMRVFHLSITYLTLIFVALAVDPFVGAPLMGDMVTAP</sequence>
<evidence type="ECO:0000256" key="3">
    <source>
        <dbReference type="ARBA" id="ARBA00012292"/>
    </source>
</evidence>
<dbReference type="NCBIfam" id="TIGR01473">
    <property type="entry name" value="cyoE_ctaB"/>
    <property type="match status" value="1"/>
</dbReference>
<dbReference type="GO" id="GO:0008495">
    <property type="term" value="F:protoheme IX farnesyltransferase activity"/>
    <property type="evidence" value="ECO:0007669"/>
    <property type="project" value="UniProtKB-UniRule"/>
</dbReference>
<keyword evidence="8 14" id="KW-0350">Heme biosynthesis</keyword>
<feature type="transmembrane region" description="Helical" evidence="14">
    <location>
        <begin position="164"/>
        <end position="183"/>
    </location>
</feature>
<dbReference type="OrthoDB" id="9814417at2"/>
<keyword evidence="7 14" id="KW-1133">Transmembrane helix</keyword>
<dbReference type="InterPro" id="IPR030470">
    <property type="entry name" value="UbiA_prenylTrfase_CS"/>
</dbReference>
<evidence type="ECO:0000256" key="5">
    <source>
        <dbReference type="ARBA" id="ARBA00022679"/>
    </source>
</evidence>
<evidence type="ECO:0000256" key="12">
    <source>
        <dbReference type="ARBA" id="ARBA00042475"/>
    </source>
</evidence>
<dbReference type="EC" id="2.5.1.141" evidence="3 14"/>
<keyword evidence="4 14" id="KW-1003">Cell membrane</keyword>
<dbReference type="HAMAP" id="MF_00154">
    <property type="entry name" value="CyoE_CtaB"/>
    <property type="match status" value="1"/>
</dbReference>
<feature type="transmembrane region" description="Helical" evidence="14">
    <location>
        <begin position="43"/>
        <end position="62"/>
    </location>
</feature>
<comment type="similarity">
    <text evidence="14">Belongs to the UbiA prenyltransferase family. Protoheme IX farnesyltransferase subfamily.</text>
</comment>
<comment type="pathway">
    <text evidence="2 14">Porphyrin-containing compound metabolism; heme O biosynthesis; heme O from protoheme: step 1/1.</text>
</comment>
<feature type="transmembrane region" description="Helical" evidence="14">
    <location>
        <begin position="189"/>
        <end position="207"/>
    </location>
</feature>
<feature type="transmembrane region" description="Helical" evidence="14">
    <location>
        <begin position="297"/>
        <end position="318"/>
    </location>
</feature>
<dbReference type="RefSeq" id="WP_043058294.1">
    <property type="nucleotide sequence ID" value="NZ_LXEY01000021.1"/>
</dbReference>
<evidence type="ECO:0000256" key="11">
    <source>
        <dbReference type="ARBA" id="ARBA00040810"/>
    </source>
</evidence>
<protein>
    <recommendedName>
        <fullName evidence="11 14">Protoheme IX farnesyltransferase</fullName>
        <ecNumber evidence="3 14">2.5.1.141</ecNumber>
    </recommendedName>
    <alternativeName>
        <fullName evidence="12 14">Heme B farnesyltransferase</fullName>
    </alternativeName>
    <alternativeName>
        <fullName evidence="10 14">Heme O synthase</fullName>
    </alternativeName>
</protein>
<feature type="transmembrane region" description="Helical" evidence="14">
    <location>
        <begin position="259"/>
        <end position="277"/>
    </location>
</feature>
<evidence type="ECO:0000256" key="8">
    <source>
        <dbReference type="ARBA" id="ARBA00023133"/>
    </source>
</evidence>
<evidence type="ECO:0000256" key="6">
    <source>
        <dbReference type="ARBA" id="ARBA00022692"/>
    </source>
</evidence>
<evidence type="ECO:0000313" key="17">
    <source>
        <dbReference type="Proteomes" id="UP000078292"/>
    </source>
</evidence>
<accession>A0A1B7LXE0</accession>
<dbReference type="InterPro" id="IPR044878">
    <property type="entry name" value="UbiA_sf"/>
</dbReference>
<dbReference type="Gene3D" id="1.10.357.140">
    <property type="entry name" value="UbiA prenyltransferase"/>
    <property type="match status" value="1"/>
</dbReference>
<comment type="subcellular location">
    <subcellularLocation>
        <location evidence="1 14">Cell membrane</location>
        <topology evidence="1 14">Multi-pass membrane protein</topology>
    </subcellularLocation>
</comment>